<accession>A0A806JYW3</accession>
<proteinExistence type="predicted"/>
<reference evidence="1" key="1">
    <citation type="submission" date="2012-03" db="EMBL/GenBank/DDBJ databases">
        <title>Functional metagenomics reveals considerable lignocellulase gene clusters in the gut microbiome of a wood-feeding higher termite.</title>
        <authorList>
            <person name="Liu N."/>
        </authorList>
    </citation>
    <scope>NUCLEOTIDE SEQUENCE</scope>
</reference>
<protein>
    <submittedName>
        <fullName evidence="1">Uncharacterized protein</fullName>
    </submittedName>
</protein>
<name>A0A806JYW3_9BACT</name>
<evidence type="ECO:0000313" key="1">
    <source>
        <dbReference type="EMBL" id="AGS52197.1"/>
    </source>
</evidence>
<dbReference type="EMBL" id="JQ844185">
    <property type="protein sequence ID" value="AGS52197.1"/>
    <property type="molecule type" value="Genomic_DNA"/>
</dbReference>
<dbReference type="AlphaFoldDB" id="A0A806JYW3"/>
<organism evidence="1">
    <name type="scientific">uncultured bacterium contig00052</name>
    <dbReference type="NCBI Taxonomy" id="1181536"/>
    <lineage>
        <taxon>Bacteria</taxon>
        <taxon>environmental samples</taxon>
    </lineage>
</organism>
<sequence length="44" mass="4880">MQDAHNFEVLKPIGKINQNMKFEAADITSLIDDAMSGDGIRRMG</sequence>